<reference evidence="4 5" key="1">
    <citation type="submission" date="2019-02" db="EMBL/GenBank/DDBJ databases">
        <title>Deep-cultivation of Planctomycetes and their phenomic and genomic characterization uncovers novel biology.</title>
        <authorList>
            <person name="Wiegand S."/>
            <person name="Jogler M."/>
            <person name="Boedeker C."/>
            <person name="Pinto D."/>
            <person name="Vollmers J."/>
            <person name="Rivas-Marin E."/>
            <person name="Kohn T."/>
            <person name="Peeters S.H."/>
            <person name="Heuer A."/>
            <person name="Rast P."/>
            <person name="Oberbeckmann S."/>
            <person name="Bunk B."/>
            <person name="Jeske O."/>
            <person name="Meyerdierks A."/>
            <person name="Storesund J.E."/>
            <person name="Kallscheuer N."/>
            <person name="Luecker S."/>
            <person name="Lage O.M."/>
            <person name="Pohl T."/>
            <person name="Merkel B.J."/>
            <person name="Hornburger P."/>
            <person name="Mueller R.-W."/>
            <person name="Bruemmer F."/>
            <person name="Labrenz M."/>
            <person name="Spormann A.M."/>
            <person name="Op den Camp H."/>
            <person name="Overmann J."/>
            <person name="Amann R."/>
            <person name="Jetten M.S.M."/>
            <person name="Mascher T."/>
            <person name="Medema M.H."/>
            <person name="Devos D.P."/>
            <person name="Kaster A.-K."/>
            <person name="Ovreas L."/>
            <person name="Rohde M."/>
            <person name="Galperin M.Y."/>
            <person name="Jogler C."/>
        </authorList>
    </citation>
    <scope>NUCLEOTIDE SEQUENCE [LARGE SCALE GENOMIC DNA]</scope>
    <source>
        <strain evidence="4 5">Q31a</strain>
    </source>
</reference>
<evidence type="ECO:0000313" key="4">
    <source>
        <dbReference type="EMBL" id="QDV24022.1"/>
    </source>
</evidence>
<dbReference type="PANTHER" id="PTHR30367">
    <property type="entry name" value="P-HYDROXYBENZOIC ACID EFFLUX PUMP SUBUNIT AAEA-RELATED"/>
    <property type="match status" value="1"/>
</dbReference>
<feature type="domain" description="Multidrug resistance protein MdtA-like barrel-sandwich hybrid" evidence="3">
    <location>
        <begin position="80"/>
        <end position="258"/>
    </location>
</feature>
<keyword evidence="1" id="KW-0175">Coiled coil</keyword>
<gene>
    <name evidence="4" type="primary">mdtN</name>
    <name evidence="4" type="ORF">Q31a_23350</name>
</gene>
<organism evidence="4 5">
    <name type="scientific">Aureliella helgolandensis</name>
    <dbReference type="NCBI Taxonomy" id="2527968"/>
    <lineage>
        <taxon>Bacteria</taxon>
        <taxon>Pseudomonadati</taxon>
        <taxon>Planctomycetota</taxon>
        <taxon>Planctomycetia</taxon>
        <taxon>Pirellulales</taxon>
        <taxon>Pirellulaceae</taxon>
        <taxon>Aureliella</taxon>
    </lineage>
</organism>
<dbReference type="Pfam" id="PF25917">
    <property type="entry name" value="BSH_RND"/>
    <property type="match status" value="1"/>
</dbReference>
<dbReference type="RefSeq" id="WP_197356645.1">
    <property type="nucleotide sequence ID" value="NZ_CP036298.1"/>
</dbReference>
<dbReference type="PANTHER" id="PTHR30367:SF1">
    <property type="entry name" value="MULTIDRUG RESISTANCE PROTEIN MDTN"/>
    <property type="match status" value="1"/>
</dbReference>
<dbReference type="InterPro" id="IPR050393">
    <property type="entry name" value="MFP_Efflux_Pump"/>
</dbReference>
<sequence length="549" mass="60893">MYKNLLFGLVIPAVLLSVGLGVFFGLQRPLPPKKPPLGESTSELLAVLPIAEVSRVRALEEMSDSLDIPVSGTVVPFRELQIASEVSGRIIEKDSLVRSGNYVTQGQVLYRIDPRDYEIDIERLTQRREQELAAIKELQQDIENATRMLEVSNEEFKLAEDEVKRFEALGGNFTSAAEFDAARRSRLASMNQQVSAQNQLQTLRTRQGRLELATRLAETELHQAELNLERTVIRAPVSGRIVTEEVEAGSFVQRGTMLVTIEDTERVEVACNLRMDQLFWIVDRRTLSTEALVNPAQLSRFQLPNTPVKVRFRTGGREHRVYEWEGTLDRYDGAGLDAQSRTVPIRVMVPHPEKFSLVGEVDPEKVVVGPPMLVRGMFVEVIVQAKPATSLILVPKLSIKPASRAYEIWKFEADDEAIHFSREYLRAQELAKKNAELAGKMQSKPAAAPPKPAASSAANQRTIEVHPEEWQAGFLRVIPDVQVIDTFSEADQTTASEGEYWICEAPVGLEPGDLVVVTPLPGMEGSGRDPVRVEKAGLAAAVSAGKDSQ</sequence>
<accession>A0A518G603</accession>
<name>A0A518G603_9BACT</name>
<dbReference type="SUPFAM" id="SSF111369">
    <property type="entry name" value="HlyD-like secretion proteins"/>
    <property type="match status" value="1"/>
</dbReference>
<dbReference type="KEGG" id="ahel:Q31a_23350"/>
<dbReference type="Gene3D" id="2.40.50.100">
    <property type="match status" value="1"/>
</dbReference>
<evidence type="ECO:0000313" key="5">
    <source>
        <dbReference type="Proteomes" id="UP000318017"/>
    </source>
</evidence>
<evidence type="ECO:0000259" key="3">
    <source>
        <dbReference type="Pfam" id="PF25917"/>
    </source>
</evidence>
<evidence type="ECO:0000256" key="2">
    <source>
        <dbReference type="SAM" id="MobiDB-lite"/>
    </source>
</evidence>
<dbReference type="EMBL" id="CP036298">
    <property type="protein sequence ID" value="QDV24022.1"/>
    <property type="molecule type" value="Genomic_DNA"/>
</dbReference>
<dbReference type="Proteomes" id="UP000318017">
    <property type="component" value="Chromosome"/>
</dbReference>
<proteinExistence type="predicted"/>
<feature type="region of interest" description="Disordered" evidence="2">
    <location>
        <begin position="438"/>
        <end position="458"/>
    </location>
</feature>
<dbReference type="InterPro" id="IPR058625">
    <property type="entry name" value="MdtA-like_BSH"/>
</dbReference>
<evidence type="ECO:0000256" key="1">
    <source>
        <dbReference type="SAM" id="Coils"/>
    </source>
</evidence>
<dbReference type="Gene3D" id="1.10.287.470">
    <property type="entry name" value="Helix hairpin bin"/>
    <property type="match status" value="1"/>
</dbReference>
<feature type="coiled-coil region" evidence="1">
    <location>
        <begin position="121"/>
        <end position="169"/>
    </location>
</feature>
<protein>
    <submittedName>
        <fullName evidence="4">Multidrug resistance protein MdtN</fullName>
    </submittedName>
</protein>
<keyword evidence="5" id="KW-1185">Reference proteome</keyword>
<dbReference type="AlphaFoldDB" id="A0A518G603"/>
<dbReference type="Gene3D" id="2.40.30.170">
    <property type="match status" value="1"/>
</dbReference>